<evidence type="ECO:0000313" key="3">
    <source>
        <dbReference type="Proteomes" id="UP000641646"/>
    </source>
</evidence>
<protein>
    <recommendedName>
        <fullName evidence="4">Conjugal transfer protein TrbI</fullName>
    </recommendedName>
</protein>
<dbReference type="EMBL" id="JACJPW010000033">
    <property type="protein sequence ID" value="MBD2182247.1"/>
    <property type="molecule type" value="Genomic_DNA"/>
</dbReference>
<dbReference type="AlphaFoldDB" id="A0A926VGA8"/>
<reference evidence="2" key="2">
    <citation type="submission" date="2020-08" db="EMBL/GenBank/DDBJ databases">
        <authorList>
            <person name="Chen M."/>
            <person name="Teng W."/>
            <person name="Zhao L."/>
            <person name="Hu C."/>
            <person name="Zhou Y."/>
            <person name="Han B."/>
            <person name="Song L."/>
            <person name="Shu W."/>
        </authorList>
    </citation>
    <scope>NUCLEOTIDE SEQUENCE</scope>
    <source>
        <strain evidence="2">FACHB-1375</strain>
    </source>
</reference>
<dbReference type="Proteomes" id="UP000641646">
    <property type="component" value="Unassembled WGS sequence"/>
</dbReference>
<reference evidence="2" key="1">
    <citation type="journal article" date="2015" name="ISME J.">
        <title>Draft Genome Sequence of Streptomyces incarnatus NRRL8089, which Produces the Nucleoside Antibiotic Sinefungin.</title>
        <authorList>
            <person name="Oshima K."/>
            <person name="Hattori M."/>
            <person name="Shimizu H."/>
            <person name="Fukuda K."/>
            <person name="Nemoto M."/>
            <person name="Inagaki K."/>
            <person name="Tamura T."/>
        </authorList>
    </citation>
    <scope>NUCLEOTIDE SEQUENCE</scope>
    <source>
        <strain evidence="2">FACHB-1375</strain>
    </source>
</reference>
<evidence type="ECO:0008006" key="4">
    <source>
        <dbReference type="Google" id="ProtNLM"/>
    </source>
</evidence>
<organism evidence="2 3">
    <name type="scientific">Aerosakkonema funiforme FACHB-1375</name>
    <dbReference type="NCBI Taxonomy" id="2949571"/>
    <lineage>
        <taxon>Bacteria</taxon>
        <taxon>Bacillati</taxon>
        <taxon>Cyanobacteriota</taxon>
        <taxon>Cyanophyceae</taxon>
        <taxon>Oscillatoriophycideae</taxon>
        <taxon>Aerosakkonematales</taxon>
        <taxon>Aerosakkonemataceae</taxon>
        <taxon>Aerosakkonema</taxon>
    </lineage>
</organism>
<dbReference type="RefSeq" id="WP_190465058.1">
    <property type="nucleotide sequence ID" value="NZ_JACJPW010000033.1"/>
</dbReference>
<gene>
    <name evidence="2" type="ORF">H6G03_14245</name>
</gene>
<keyword evidence="1" id="KW-0732">Signal</keyword>
<sequence>MYKFNRWHSATAISIALLLNATGTAPIAIPASAIAQTTLPVEITARIPAGTTIPVKYQAAQKIIVAPEEPGPIPLTLVVAENIVSNRATFSIPAGTQVVGELVTMQEIGSAQFVAKQLVLRDGKRISINASSRIISKTQEFTDNPRVSRTIANTALGTAAAAAIAAVTGNPAIASQQILLSSGFGSTPELIGRFRNQQRVRLLLIEPETDLTLTLNSDLILRRSVSQR</sequence>
<keyword evidence="3" id="KW-1185">Reference proteome</keyword>
<evidence type="ECO:0000313" key="2">
    <source>
        <dbReference type="EMBL" id="MBD2182247.1"/>
    </source>
</evidence>
<accession>A0A926VGA8</accession>
<feature type="chain" id="PRO_5037564966" description="Conjugal transfer protein TrbI" evidence="1">
    <location>
        <begin position="28"/>
        <end position="228"/>
    </location>
</feature>
<feature type="signal peptide" evidence="1">
    <location>
        <begin position="1"/>
        <end position="27"/>
    </location>
</feature>
<name>A0A926VGA8_9CYAN</name>
<evidence type="ECO:0000256" key="1">
    <source>
        <dbReference type="SAM" id="SignalP"/>
    </source>
</evidence>
<proteinExistence type="predicted"/>
<comment type="caution">
    <text evidence="2">The sequence shown here is derived from an EMBL/GenBank/DDBJ whole genome shotgun (WGS) entry which is preliminary data.</text>
</comment>